<dbReference type="RefSeq" id="WP_066812092.1">
    <property type="nucleotide sequence ID" value="NZ_CP012661.1"/>
</dbReference>
<dbReference type="InterPro" id="IPR020904">
    <property type="entry name" value="Sc_DH/Rdtase_CS"/>
</dbReference>
<dbReference type="InterPro" id="IPR002347">
    <property type="entry name" value="SDR_fam"/>
</dbReference>
<accession>A0A161GLX8</accession>
<sequence>MPTILITGCSSGFGLDTARHFLAEGWTVIATMRTPKPDLLPASDRLTILPLDVTDPASIAAAVAAAGEIDVLVNNAGIGWLNAVEGTPIPVVRDIFETNTIGTIAMIQAVLPQFRTRRAGVIINVTSSVTLKNYDLLSVYTASKAAVNALTEVMALELAPFGIRAHVVLPGQAPGTAFAANARARLAQEGGFPEPYAEMIQAVFARLTSGSDDEKTRPEDVTAAIWRVATDPAAPMRLPAGADAVALFKG</sequence>
<dbReference type="CDD" id="cd05374">
    <property type="entry name" value="17beta-HSD-like_SDR_c"/>
    <property type="match status" value="1"/>
</dbReference>
<keyword evidence="2" id="KW-0560">Oxidoreductase</keyword>
<gene>
    <name evidence="4" type="ORF">AKL17_1671</name>
</gene>
<dbReference type="STRING" id="1335048.AKL17_1671"/>
<proteinExistence type="inferred from homology"/>
<evidence type="ECO:0000313" key="4">
    <source>
        <dbReference type="EMBL" id="AMY68923.1"/>
    </source>
</evidence>
<evidence type="ECO:0000256" key="3">
    <source>
        <dbReference type="RuleBase" id="RU000363"/>
    </source>
</evidence>
<dbReference type="PANTHER" id="PTHR43976:SF16">
    <property type="entry name" value="SHORT-CHAIN DEHYDROGENASE_REDUCTASE FAMILY PROTEIN"/>
    <property type="match status" value="1"/>
</dbReference>
<evidence type="ECO:0000256" key="1">
    <source>
        <dbReference type="ARBA" id="ARBA00006484"/>
    </source>
</evidence>
<dbReference type="GO" id="GO:0016491">
    <property type="term" value="F:oxidoreductase activity"/>
    <property type="evidence" value="ECO:0007669"/>
    <property type="project" value="UniProtKB-KW"/>
</dbReference>
<keyword evidence="5" id="KW-1185">Reference proteome</keyword>
<protein>
    <submittedName>
        <fullName evidence="4">Putative dehydrogenase</fullName>
    </submittedName>
</protein>
<dbReference type="InterPro" id="IPR051911">
    <property type="entry name" value="SDR_oxidoreductase"/>
</dbReference>
<dbReference type="Proteomes" id="UP000076128">
    <property type="component" value="Chromosome"/>
</dbReference>
<evidence type="ECO:0000256" key="2">
    <source>
        <dbReference type="ARBA" id="ARBA00023002"/>
    </source>
</evidence>
<dbReference type="PATRIC" id="fig|1335048.3.peg.1739"/>
<dbReference type="EMBL" id="CP012661">
    <property type="protein sequence ID" value="AMY68923.1"/>
    <property type="molecule type" value="Genomic_DNA"/>
</dbReference>
<dbReference type="SUPFAM" id="SSF51735">
    <property type="entry name" value="NAD(P)-binding Rossmann-fold domains"/>
    <property type="match status" value="1"/>
</dbReference>
<organism evidence="4 5">
    <name type="scientific">Frigidibacter mobilis</name>
    <dbReference type="NCBI Taxonomy" id="1335048"/>
    <lineage>
        <taxon>Bacteria</taxon>
        <taxon>Pseudomonadati</taxon>
        <taxon>Pseudomonadota</taxon>
        <taxon>Alphaproteobacteria</taxon>
        <taxon>Rhodobacterales</taxon>
        <taxon>Paracoccaceae</taxon>
        <taxon>Frigidibacter</taxon>
    </lineage>
</organism>
<evidence type="ECO:0000313" key="5">
    <source>
        <dbReference type="Proteomes" id="UP000076128"/>
    </source>
</evidence>
<dbReference type="PRINTS" id="PR00081">
    <property type="entry name" value="GDHRDH"/>
</dbReference>
<dbReference type="OrthoDB" id="9793825at2"/>
<dbReference type="Gene3D" id="3.40.50.720">
    <property type="entry name" value="NAD(P)-binding Rossmann-like Domain"/>
    <property type="match status" value="1"/>
</dbReference>
<dbReference type="PRINTS" id="PR00080">
    <property type="entry name" value="SDRFAMILY"/>
</dbReference>
<dbReference type="AlphaFoldDB" id="A0A161GLX8"/>
<reference evidence="4 5" key="1">
    <citation type="submission" date="2015-09" db="EMBL/GenBank/DDBJ databases">
        <title>Complete genome sequence of Defluviimonas alba cai42t isolated from an oilfield in Xinjiang.</title>
        <authorList>
            <person name="Geng S."/>
            <person name="Pan X."/>
            <person name="Wu X."/>
        </authorList>
    </citation>
    <scope>NUCLEOTIDE SEQUENCE [LARGE SCALE GENOMIC DNA]</scope>
    <source>
        <strain evidence="5">cai42</strain>
    </source>
</reference>
<name>A0A161GLX8_9RHOB</name>
<dbReference type="PROSITE" id="PS00061">
    <property type="entry name" value="ADH_SHORT"/>
    <property type="match status" value="1"/>
</dbReference>
<comment type="similarity">
    <text evidence="1 3">Belongs to the short-chain dehydrogenases/reductases (SDR) family.</text>
</comment>
<dbReference type="Pfam" id="PF00106">
    <property type="entry name" value="adh_short"/>
    <property type="match status" value="1"/>
</dbReference>
<dbReference type="PANTHER" id="PTHR43976">
    <property type="entry name" value="SHORT CHAIN DEHYDROGENASE"/>
    <property type="match status" value="1"/>
</dbReference>
<dbReference type="KEGG" id="daa:AKL17_1671"/>
<dbReference type="InterPro" id="IPR036291">
    <property type="entry name" value="NAD(P)-bd_dom_sf"/>
</dbReference>